<evidence type="ECO:0000256" key="1">
    <source>
        <dbReference type="SAM" id="Phobius"/>
    </source>
</evidence>
<evidence type="ECO:0000313" key="6">
    <source>
        <dbReference type="Proteomes" id="UP000007635"/>
    </source>
</evidence>
<dbReference type="InterPro" id="IPR003961">
    <property type="entry name" value="FN3_dom"/>
</dbReference>
<sequence length="309" mass="34281">MGLWRLLLHLHLALCVSLPAPSNVSISSFNLEHTLRFLPGLETPPDARFTVHILRLRRKTWRPVTACLELRAGQTCDLTYVFKDLSDPCRARVQAFTSTQTSNWAVSERFTPLSDTVLGPPDVSLSGCGNCLLLHITLPMKAPKQLKQLYRRVVLHVRRSRDGAQFDLSLTYNEENKISYLQQGVEYCVSVSVTSLTNYNCVASPPRCAFTSPPRPTSSPHILHSLLAALCASAFLLVGLLVCASRLSFSIRRQSLQRTLSHVLQWRKGRTAPAAASDGMSSLQQHREDSADCLLPAPPSSCPNAVQWH</sequence>
<dbReference type="Bgee" id="ENSGACG00000001531">
    <property type="expression patterns" value="Expressed in spleen and 6 other cell types or tissues"/>
</dbReference>
<accession>G3N9K4</accession>
<reference evidence="5" key="2">
    <citation type="submission" date="2025-08" db="UniProtKB">
        <authorList>
            <consortium name="Ensembl"/>
        </authorList>
    </citation>
    <scope>IDENTIFICATION</scope>
</reference>
<feature type="domain" description="Interferon/interleukin receptor" evidence="4">
    <location>
        <begin position="116"/>
        <end position="211"/>
    </location>
</feature>
<proteinExistence type="predicted"/>
<dbReference type="Proteomes" id="UP000007635">
    <property type="component" value="Chromosome XVI"/>
</dbReference>
<dbReference type="InterPro" id="IPR036116">
    <property type="entry name" value="FN3_sf"/>
</dbReference>
<keyword evidence="1" id="KW-0472">Membrane</keyword>
<name>G3N9K4_GASAC</name>
<keyword evidence="1" id="KW-1133">Transmembrane helix</keyword>
<organism evidence="5 6">
    <name type="scientific">Gasterosteus aculeatus aculeatus</name>
    <name type="common">three-spined stickleback</name>
    <dbReference type="NCBI Taxonomy" id="481459"/>
    <lineage>
        <taxon>Eukaryota</taxon>
        <taxon>Metazoa</taxon>
        <taxon>Chordata</taxon>
        <taxon>Craniata</taxon>
        <taxon>Vertebrata</taxon>
        <taxon>Euteleostomi</taxon>
        <taxon>Actinopterygii</taxon>
        <taxon>Neopterygii</taxon>
        <taxon>Teleostei</taxon>
        <taxon>Neoteleostei</taxon>
        <taxon>Acanthomorphata</taxon>
        <taxon>Eupercaria</taxon>
        <taxon>Perciformes</taxon>
        <taxon>Cottioidei</taxon>
        <taxon>Gasterosteales</taxon>
        <taxon>Gasterosteidae</taxon>
        <taxon>Gasterosteus</taxon>
    </lineage>
</organism>
<feature type="transmembrane region" description="Helical" evidence="1">
    <location>
        <begin position="222"/>
        <end position="244"/>
    </location>
</feature>
<reference evidence="5" key="3">
    <citation type="submission" date="2025-09" db="UniProtKB">
        <authorList>
            <consortium name="Ensembl"/>
        </authorList>
    </citation>
    <scope>IDENTIFICATION</scope>
</reference>
<dbReference type="InParanoid" id="G3N9K4"/>
<dbReference type="AlphaFoldDB" id="G3N9K4"/>
<dbReference type="STRING" id="69293.ENSGACP00000001994"/>
<dbReference type="PANTHER" id="PTHR20859:SF53">
    <property type="entry name" value="INTERLEUKIN-22 RECEPTOR SUBUNIT ALPHA-1"/>
    <property type="match status" value="1"/>
</dbReference>
<dbReference type="Pfam" id="PF09294">
    <property type="entry name" value="Interfer-bind"/>
    <property type="match status" value="1"/>
</dbReference>
<evidence type="ECO:0000256" key="2">
    <source>
        <dbReference type="SAM" id="SignalP"/>
    </source>
</evidence>
<feature type="domain" description="Fibronectin type-III" evidence="3">
    <location>
        <begin position="4"/>
        <end position="104"/>
    </location>
</feature>
<protein>
    <recommendedName>
        <fullName evidence="7">Interferon/interleukin receptor domain-containing protein</fullName>
    </recommendedName>
</protein>
<dbReference type="Gene3D" id="2.60.40.10">
    <property type="entry name" value="Immunoglobulins"/>
    <property type="match status" value="1"/>
</dbReference>
<reference evidence="5 6" key="1">
    <citation type="journal article" date="2021" name="G3 (Bethesda)">
        <title>Improved contiguity of the threespine stickleback genome using long-read sequencing.</title>
        <authorList>
            <person name="Nath S."/>
            <person name="Shaw D.E."/>
            <person name="White M.A."/>
        </authorList>
    </citation>
    <scope>NUCLEOTIDE SEQUENCE [LARGE SCALE GENOMIC DNA]</scope>
    <source>
        <strain evidence="5 6">Lake Benthic</strain>
    </source>
</reference>
<evidence type="ECO:0000313" key="5">
    <source>
        <dbReference type="Ensembl" id="ENSGACP00000001994.2"/>
    </source>
</evidence>
<evidence type="ECO:0000259" key="4">
    <source>
        <dbReference type="Pfam" id="PF09294"/>
    </source>
</evidence>
<dbReference type="Ensembl" id="ENSGACT00000001997.2">
    <property type="protein sequence ID" value="ENSGACP00000001994.2"/>
    <property type="gene ID" value="ENSGACG00000001531.2"/>
</dbReference>
<evidence type="ECO:0000259" key="3">
    <source>
        <dbReference type="Pfam" id="PF01108"/>
    </source>
</evidence>
<dbReference type="InterPro" id="IPR050650">
    <property type="entry name" value="Type-II_Cytokine-TF_Rcpt"/>
</dbReference>
<feature type="chain" id="PRO_5043646440" description="Interferon/interleukin receptor domain-containing protein" evidence="2">
    <location>
        <begin position="16"/>
        <end position="309"/>
    </location>
</feature>
<dbReference type="InterPro" id="IPR013783">
    <property type="entry name" value="Ig-like_fold"/>
</dbReference>
<dbReference type="Pfam" id="PF01108">
    <property type="entry name" value="Tissue_fac"/>
    <property type="match status" value="1"/>
</dbReference>
<feature type="signal peptide" evidence="2">
    <location>
        <begin position="1"/>
        <end position="15"/>
    </location>
</feature>
<evidence type="ECO:0008006" key="7">
    <source>
        <dbReference type="Google" id="ProtNLM"/>
    </source>
</evidence>
<dbReference type="SUPFAM" id="SSF49265">
    <property type="entry name" value="Fibronectin type III"/>
    <property type="match status" value="2"/>
</dbReference>
<keyword evidence="1" id="KW-0812">Transmembrane</keyword>
<keyword evidence="2" id="KW-0732">Signal</keyword>
<keyword evidence="6" id="KW-1185">Reference proteome</keyword>
<dbReference type="GeneTree" id="ENSGT00940000157314"/>
<dbReference type="PANTHER" id="PTHR20859">
    <property type="entry name" value="INTERFERON/INTERLEUKIN RECEPTOR"/>
    <property type="match status" value="1"/>
</dbReference>
<dbReference type="InterPro" id="IPR015373">
    <property type="entry name" value="Interferon/interleukin_rcp_dom"/>
</dbReference>
<dbReference type="GO" id="GO:0004896">
    <property type="term" value="F:cytokine receptor activity"/>
    <property type="evidence" value="ECO:0007669"/>
    <property type="project" value="TreeGrafter"/>
</dbReference>
<dbReference type="GO" id="GO:0005886">
    <property type="term" value="C:plasma membrane"/>
    <property type="evidence" value="ECO:0007669"/>
    <property type="project" value="TreeGrafter"/>
</dbReference>